<dbReference type="InterPro" id="IPR037143">
    <property type="entry name" value="4-PPantetheinyl_Trfase_dom_sf"/>
</dbReference>
<dbReference type="PANTHER" id="PTHR12215">
    <property type="entry name" value="PHOSPHOPANTETHEINE TRANSFERASE"/>
    <property type="match status" value="1"/>
</dbReference>
<comment type="similarity">
    <text evidence="1">Belongs to the P-Pant transferase superfamily. Gsp/Sfp/HetI/AcpT family.</text>
</comment>
<dbReference type="EMBL" id="JBHFAB010000003">
    <property type="protein sequence ID" value="MFC1416169.1"/>
    <property type="molecule type" value="Genomic_DNA"/>
</dbReference>
<evidence type="ECO:0000313" key="5">
    <source>
        <dbReference type="Proteomes" id="UP001592531"/>
    </source>
</evidence>
<name>A0ABV6VR00_9ACTN</name>
<protein>
    <submittedName>
        <fullName evidence="4">4'-phosphopantetheinyl transferase superfamily protein</fullName>
    </submittedName>
</protein>
<evidence type="ECO:0000256" key="1">
    <source>
        <dbReference type="ARBA" id="ARBA00010990"/>
    </source>
</evidence>
<accession>A0ABV6VR00</accession>
<reference evidence="4 5" key="1">
    <citation type="submission" date="2024-09" db="EMBL/GenBank/DDBJ databases">
        <authorList>
            <person name="Lee S.D."/>
        </authorList>
    </citation>
    <scope>NUCLEOTIDE SEQUENCE [LARGE SCALE GENOMIC DNA]</scope>
    <source>
        <strain evidence="4 5">N8-3</strain>
    </source>
</reference>
<dbReference type="PANTHER" id="PTHR12215:SF10">
    <property type="entry name" value="L-AMINOADIPATE-SEMIALDEHYDE DEHYDROGENASE-PHOSPHOPANTETHEINYL TRANSFERASE"/>
    <property type="match status" value="1"/>
</dbReference>
<comment type="caution">
    <text evidence="4">The sequence shown here is derived from an EMBL/GenBank/DDBJ whole genome shotgun (WGS) entry which is preliminary data.</text>
</comment>
<gene>
    <name evidence="4" type="ORF">ACEZDE_05885</name>
</gene>
<dbReference type="InterPro" id="IPR050559">
    <property type="entry name" value="P-Pant_transferase_sf"/>
</dbReference>
<dbReference type="Pfam" id="PF01648">
    <property type="entry name" value="ACPS"/>
    <property type="match status" value="1"/>
</dbReference>
<evidence type="ECO:0000256" key="2">
    <source>
        <dbReference type="ARBA" id="ARBA00022679"/>
    </source>
</evidence>
<sequence>MAEPLGGIRRPRVVQGQRGPWNAFRRDLAESGSAVVYGRLDDWSADPGDPVRIGSLLGRENARYQGIANPLSRARFLASRLMLRQAAATAIETDPELVDLAYQHGGRPYVRGCDQIDISLSHTDEIIVVGVTSRGRIGVDVERADRRMAGTGSEAQGFTPYERDRLDPDDLDRRNDTLIRLWTLKEAYSKALGQGLRFRFTEFGFALDGPRAHLVQPNGAPVATGTAWSFGTFTLVDSRYVVSVAVHDSGFGGGADLSVGTALDAGLLDALLRTTAGLTDDSARSGW</sequence>
<proteinExistence type="inferred from homology"/>
<dbReference type="GO" id="GO:0016740">
    <property type="term" value="F:transferase activity"/>
    <property type="evidence" value="ECO:0007669"/>
    <property type="project" value="UniProtKB-KW"/>
</dbReference>
<dbReference type="SUPFAM" id="SSF56214">
    <property type="entry name" value="4'-phosphopantetheinyl transferase"/>
    <property type="match status" value="2"/>
</dbReference>
<keyword evidence="5" id="KW-1185">Reference proteome</keyword>
<keyword evidence="2 4" id="KW-0808">Transferase</keyword>
<organism evidence="4 5">
    <name type="scientific">Streptacidiphilus cavernicola</name>
    <dbReference type="NCBI Taxonomy" id="3342716"/>
    <lineage>
        <taxon>Bacteria</taxon>
        <taxon>Bacillati</taxon>
        <taxon>Actinomycetota</taxon>
        <taxon>Actinomycetes</taxon>
        <taxon>Kitasatosporales</taxon>
        <taxon>Streptomycetaceae</taxon>
        <taxon>Streptacidiphilus</taxon>
    </lineage>
</organism>
<evidence type="ECO:0000313" key="4">
    <source>
        <dbReference type="EMBL" id="MFC1416169.1"/>
    </source>
</evidence>
<evidence type="ECO:0000259" key="3">
    <source>
        <dbReference type="Pfam" id="PF01648"/>
    </source>
</evidence>
<dbReference type="Gene3D" id="3.90.470.20">
    <property type="entry name" value="4'-phosphopantetheinyl transferase domain"/>
    <property type="match status" value="2"/>
</dbReference>
<dbReference type="Proteomes" id="UP001592531">
    <property type="component" value="Unassembled WGS sequence"/>
</dbReference>
<dbReference type="InterPro" id="IPR008278">
    <property type="entry name" value="4-PPantetheinyl_Trfase_dom"/>
</dbReference>
<dbReference type="RefSeq" id="WP_380533177.1">
    <property type="nucleotide sequence ID" value="NZ_JBHFAB010000003.1"/>
</dbReference>
<feature type="domain" description="4'-phosphopantetheinyl transferase" evidence="3">
    <location>
        <begin position="136"/>
        <end position="243"/>
    </location>
</feature>